<keyword evidence="3" id="KW-1185">Reference proteome</keyword>
<dbReference type="SUPFAM" id="SSF143422">
    <property type="entry name" value="Transposase IS200-like"/>
    <property type="match status" value="1"/>
</dbReference>
<dbReference type="EMBL" id="AFWT01000045">
    <property type="protein sequence ID" value="EGV28157.1"/>
    <property type="molecule type" value="Genomic_DNA"/>
</dbReference>
<dbReference type="GO" id="GO:0004803">
    <property type="term" value="F:transposase activity"/>
    <property type="evidence" value="ECO:0007669"/>
    <property type="project" value="InterPro"/>
</dbReference>
<protein>
    <submittedName>
        <fullName evidence="2">Transposase IS200-family protein</fullName>
    </submittedName>
</protein>
<dbReference type="GO" id="GO:0003677">
    <property type="term" value="F:DNA binding"/>
    <property type="evidence" value="ECO:0007669"/>
    <property type="project" value="InterPro"/>
</dbReference>
<dbReference type="PANTHER" id="PTHR33360:SF2">
    <property type="entry name" value="TRANSPOSASE FOR INSERTION SEQUENCE ELEMENT IS200"/>
    <property type="match status" value="1"/>
</dbReference>
<dbReference type="InterPro" id="IPR036515">
    <property type="entry name" value="Transposase_17_sf"/>
</dbReference>
<dbReference type="NCBIfam" id="NF033573">
    <property type="entry name" value="transpos_IS200"/>
    <property type="match status" value="1"/>
</dbReference>
<evidence type="ECO:0000259" key="1">
    <source>
        <dbReference type="SMART" id="SM01321"/>
    </source>
</evidence>
<name>G2E6Z5_9GAMM</name>
<proteinExistence type="predicted"/>
<accession>G2E6Z5</accession>
<dbReference type="OrthoDB" id="9798161at2"/>
<comment type="caution">
    <text evidence="2">The sequence shown here is derived from an EMBL/GenBank/DDBJ whole genome shotgun (WGS) entry which is preliminary data.</text>
</comment>
<organism evidence="2 3">
    <name type="scientific">Thiorhodococcus drewsii AZ1</name>
    <dbReference type="NCBI Taxonomy" id="765913"/>
    <lineage>
        <taxon>Bacteria</taxon>
        <taxon>Pseudomonadati</taxon>
        <taxon>Pseudomonadota</taxon>
        <taxon>Gammaproteobacteria</taxon>
        <taxon>Chromatiales</taxon>
        <taxon>Chromatiaceae</taxon>
        <taxon>Thiorhodococcus</taxon>
    </lineage>
</organism>
<dbReference type="InterPro" id="IPR002686">
    <property type="entry name" value="Transposase_17"/>
</dbReference>
<dbReference type="Gene3D" id="3.30.70.1290">
    <property type="entry name" value="Transposase IS200-like"/>
    <property type="match status" value="1"/>
</dbReference>
<dbReference type="Proteomes" id="UP000004200">
    <property type="component" value="Unassembled WGS sequence"/>
</dbReference>
<dbReference type="AlphaFoldDB" id="G2E6Z5"/>
<sequence>MDYRYGSHTVFRIEYHFVWVTKYRYKVLRGDVGERVRELVRQTCESFEIRILKGVVSADHIHILVSAPPEMAPSEIMRRIKGRTASKLFEEFPALKKRYWGRHFWARGYFCATVGELSEEMIKQYLEHHFEPDPAAEFRVEP</sequence>
<evidence type="ECO:0000313" key="2">
    <source>
        <dbReference type="EMBL" id="EGV28157.1"/>
    </source>
</evidence>
<dbReference type="GO" id="GO:0006313">
    <property type="term" value="P:DNA transposition"/>
    <property type="evidence" value="ECO:0007669"/>
    <property type="project" value="InterPro"/>
</dbReference>
<feature type="domain" description="Transposase IS200-like" evidence="1">
    <location>
        <begin position="10"/>
        <end position="129"/>
    </location>
</feature>
<evidence type="ECO:0000313" key="3">
    <source>
        <dbReference type="Proteomes" id="UP000004200"/>
    </source>
</evidence>
<dbReference type="STRING" id="765913.ThidrDRAFT_4058"/>
<dbReference type="RefSeq" id="WP_007042771.1">
    <property type="nucleotide sequence ID" value="NZ_AFWT01000045.1"/>
</dbReference>
<dbReference type="SMART" id="SM01321">
    <property type="entry name" value="Y1_Tnp"/>
    <property type="match status" value="1"/>
</dbReference>
<dbReference type="PATRIC" id="fig|765913.3.peg.4136"/>
<gene>
    <name evidence="2" type="ORF">ThidrDRAFT_4058</name>
</gene>
<dbReference type="eggNOG" id="COG1943">
    <property type="taxonomic scope" value="Bacteria"/>
</dbReference>
<dbReference type="Pfam" id="PF01797">
    <property type="entry name" value="Y1_Tnp"/>
    <property type="match status" value="1"/>
</dbReference>
<reference evidence="2 3" key="1">
    <citation type="submission" date="2011-06" db="EMBL/GenBank/DDBJ databases">
        <title>The draft genome of Thiorhodococcus drewsii AZ1.</title>
        <authorList>
            <consortium name="US DOE Joint Genome Institute (JGI-PGF)"/>
            <person name="Lucas S."/>
            <person name="Han J."/>
            <person name="Lapidus A."/>
            <person name="Cheng J.-F."/>
            <person name="Goodwin L."/>
            <person name="Pitluck S."/>
            <person name="Peters L."/>
            <person name="Land M.L."/>
            <person name="Hauser L."/>
            <person name="Vogl K."/>
            <person name="Liu Z."/>
            <person name="Imhoff J."/>
            <person name="Thiel V."/>
            <person name="Frigaard N.-U."/>
            <person name="Bryant D.A."/>
            <person name="Woyke T.J."/>
        </authorList>
    </citation>
    <scope>NUCLEOTIDE SEQUENCE [LARGE SCALE GENOMIC DNA]</scope>
    <source>
        <strain evidence="2 3">AZ1</strain>
    </source>
</reference>
<dbReference type="PANTHER" id="PTHR33360">
    <property type="entry name" value="TRANSPOSASE FOR INSERTION SEQUENCE ELEMENT IS200"/>
    <property type="match status" value="1"/>
</dbReference>